<organism evidence="2">
    <name type="scientific">Rhipicephalus zambeziensis</name>
    <dbReference type="NCBI Taxonomy" id="60191"/>
    <lineage>
        <taxon>Eukaryota</taxon>
        <taxon>Metazoa</taxon>
        <taxon>Ecdysozoa</taxon>
        <taxon>Arthropoda</taxon>
        <taxon>Chelicerata</taxon>
        <taxon>Arachnida</taxon>
        <taxon>Acari</taxon>
        <taxon>Parasitiformes</taxon>
        <taxon>Ixodida</taxon>
        <taxon>Ixodoidea</taxon>
        <taxon>Ixodidae</taxon>
        <taxon>Rhipicephalinae</taxon>
        <taxon>Rhipicephalus</taxon>
        <taxon>Rhipicephalus</taxon>
    </lineage>
</organism>
<dbReference type="EMBL" id="GFPF01005278">
    <property type="protein sequence ID" value="MAA16424.1"/>
    <property type="molecule type" value="Transcribed_RNA"/>
</dbReference>
<dbReference type="Gene3D" id="2.10.25.10">
    <property type="entry name" value="Laminin"/>
    <property type="match status" value="1"/>
</dbReference>
<name>A0A224YR32_9ACAR</name>
<evidence type="ECO:0000256" key="1">
    <source>
        <dbReference type="SAM" id="SignalP"/>
    </source>
</evidence>
<accession>A0A224YR32</accession>
<dbReference type="AlphaFoldDB" id="A0A224YR32"/>
<dbReference type="InterPro" id="IPR036084">
    <property type="entry name" value="Ser_inhib-like_sf"/>
</dbReference>
<keyword evidence="1" id="KW-0732">Signal</keyword>
<sequence>MAGSSHIVFALWLAAILLVLNAWRCDALDEEAKKKSCKPGEAFGCNSETPCGEKTCGVERHGPCTLACREGCWCIGKLYRRKRDNKCVPKHECLL</sequence>
<feature type="chain" id="PRO_5013393406" evidence="1">
    <location>
        <begin position="28"/>
        <end position="95"/>
    </location>
</feature>
<evidence type="ECO:0000313" key="2">
    <source>
        <dbReference type="EMBL" id="MAA16424.1"/>
    </source>
</evidence>
<dbReference type="SUPFAM" id="SSF57567">
    <property type="entry name" value="Serine protease inhibitors"/>
    <property type="match status" value="1"/>
</dbReference>
<reference evidence="2" key="1">
    <citation type="journal article" date="2017" name="Parasit. Vectors">
        <title>Sialotranscriptomics of Rhipicephalus zambeziensis reveals intricate expression profiles of secretory proteins and suggests tight temporal transcriptional regulation during blood-feeding.</title>
        <authorList>
            <person name="de Castro M.H."/>
            <person name="de Klerk D."/>
            <person name="Pienaar R."/>
            <person name="Rees D.J.G."/>
            <person name="Mans B.J."/>
        </authorList>
    </citation>
    <scope>NUCLEOTIDE SEQUENCE</scope>
    <source>
        <tissue evidence="2">Salivary glands</tissue>
    </source>
</reference>
<proteinExistence type="predicted"/>
<protein>
    <submittedName>
        <fullName evidence="2">TIL domain containing protein</fullName>
    </submittedName>
</protein>
<feature type="signal peptide" evidence="1">
    <location>
        <begin position="1"/>
        <end position="27"/>
    </location>
</feature>